<accession>A0A3S1AF72</accession>
<gene>
    <name evidence="4" type="ORF">DSM106972_078430</name>
</gene>
<evidence type="ECO:0000259" key="2">
    <source>
        <dbReference type="Pfam" id="PF09822"/>
    </source>
</evidence>
<feature type="transmembrane region" description="Helical" evidence="1">
    <location>
        <begin position="448"/>
        <end position="471"/>
    </location>
</feature>
<keyword evidence="1" id="KW-0812">Transmembrane</keyword>
<dbReference type="InterPro" id="IPR019196">
    <property type="entry name" value="ABC_transp_unknown"/>
</dbReference>
<dbReference type="Pfam" id="PF23357">
    <property type="entry name" value="DUF7088"/>
    <property type="match status" value="1"/>
</dbReference>
<keyword evidence="1" id="KW-0472">Membrane</keyword>
<evidence type="ECO:0000313" key="4">
    <source>
        <dbReference type="EMBL" id="RUS99401.1"/>
    </source>
</evidence>
<dbReference type="Proteomes" id="UP000271624">
    <property type="component" value="Unassembled WGS sequence"/>
</dbReference>
<keyword evidence="1" id="KW-1133">Transmembrane helix</keyword>
<dbReference type="Pfam" id="PF09822">
    <property type="entry name" value="ABC_transp_aux"/>
    <property type="match status" value="1"/>
</dbReference>
<feature type="domain" description="ABC-type uncharacterised transport system" evidence="2">
    <location>
        <begin position="178"/>
        <end position="407"/>
    </location>
</feature>
<evidence type="ECO:0000259" key="3">
    <source>
        <dbReference type="Pfam" id="PF23357"/>
    </source>
</evidence>
<dbReference type="AlphaFoldDB" id="A0A3S1AF72"/>
<reference evidence="4" key="1">
    <citation type="submission" date="2018-12" db="EMBL/GenBank/DDBJ databases">
        <authorList>
            <person name="Will S."/>
            <person name="Neumann-Schaal M."/>
            <person name="Henke P."/>
        </authorList>
    </citation>
    <scope>NUCLEOTIDE SEQUENCE</scope>
    <source>
        <strain evidence="4">PCC 7102</strain>
    </source>
</reference>
<sequence length="474" mass="52554">MLLIPGVALIAAWIIIEGQRNNWLGQRSTQAGTNALLATLAVLAMLGLINFIGARYHLRTDLTETQLFSLAPQSRELVRNLKQPVKIWIFDVNQNPVDRDLLENYRRQSSKFEYEYVDPQAKPGLAKQFGVKEAGEVYLETNQQRKLVQVVNQSERLSEIRLTNRLQQITSGTSVKAYFLQGHGESQLTAGENSISQAAKALNDKSFTTEPLNLAQISEVPKDANVIVVAGPKRALFDTEVKALQNYLNGGGNALLMIDPDTEPKLEPLLNEWGVKLDTRLAVDVAGSEALGPAVPIVTEYGKHPITKDFGNGISFYRLARPVDTTPVNNIQATPLLLTRPYPSTWAESDQKSEKLEFNEGQDRKGPLTLGVALTKKLSTPTPTSGESRLVVIGNSDFTTDGLFQQQLNGDVFLNSVSWLSQQDQQPLSIRPKEQKNRRVNLSVAQTVLLRSSALFILPFVGFIGAGLLWWQRR</sequence>
<name>A0A3S1AF72_9CYAN</name>
<reference evidence="4" key="2">
    <citation type="journal article" date="2019" name="Genome Biol. Evol.">
        <title>Day and night: Metabolic profiles and evolutionary relationships of six axenic non-marine cyanobacteria.</title>
        <authorList>
            <person name="Will S.E."/>
            <person name="Henke P."/>
            <person name="Boedeker C."/>
            <person name="Huang S."/>
            <person name="Brinkmann H."/>
            <person name="Rohde M."/>
            <person name="Jarek M."/>
            <person name="Friedl T."/>
            <person name="Seufert S."/>
            <person name="Schumacher M."/>
            <person name="Overmann J."/>
            <person name="Neumann-Schaal M."/>
            <person name="Petersen J."/>
        </authorList>
    </citation>
    <scope>NUCLEOTIDE SEQUENCE [LARGE SCALE GENOMIC DNA]</scope>
    <source>
        <strain evidence="4">PCC 7102</strain>
    </source>
</reference>
<comment type="caution">
    <text evidence="4">The sequence shown here is derived from an EMBL/GenBank/DDBJ whole genome shotgun (WGS) entry which is preliminary data.</text>
</comment>
<dbReference type="InterPro" id="IPR029062">
    <property type="entry name" value="Class_I_gatase-like"/>
</dbReference>
<organism evidence="4 5">
    <name type="scientific">Dulcicalothrix desertica PCC 7102</name>
    <dbReference type="NCBI Taxonomy" id="232991"/>
    <lineage>
        <taxon>Bacteria</taxon>
        <taxon>Bacillati</taxon>
        <taxon>Cyanobacteriota</taxon>
        <taxon>Cyanophyceae</taxon>
        <taxon>Nostocales</taxon>
        <taxon>Calotrichaceae</taxon>
        <taxon>Dulcicalothrix</taxon>
    </lineage>
</organism>
<protein>
    <submittedName>
        <fullName evidence="4">Uncharacterized protein</fullName>
    </submittedName>
</protein>
<feature type="transmembrane region" description="Helical" evidence="1">
    <location>
        <begin position="34"/>
        <end position="53"/>
    </location>
</feature>
<feature type="domain" description="DUF7088" evidence="3">
    <location>
        <begin position="64"/>
        <end position="133"/>
    </location>
</feature>
<evidence type="ECO:0000313" key="5">
    <source>
        <dbReference type="Proteomes" id="UP000271624"/>
    </source>
</evidence>
<keyword evidence="5" id="KW-1185">Reference proteome</keyword>
<dbReference type="SUPFAM" id="SSF52317">
    <property type="entry name" value="Class I glutamine amidotransferase-like"/>
    <property type="match status" value="1"/>
</dbReference>
<proteinExistence type="predicted"/>
<dbReference type="InterPro" id="IPR055396">
    <property type="entry name" value="DUF7088"/>
</dbReference>
<evidence type="ECO:0000256" key="1">
    <source>
        <dbReference type="SAM" id="Phobius"/>
    </source>
</evidence>
<dbReference type="EMBL" id="RSCL01000026">
    <property type="protein sequence ID" value="RUS99401.1"/>
    <property type="molecule type" value="Genomic_DNA"/>
</dbReference>